<evidence type="ECO:0000313" key="1">
    <source>
        <dbReference type="EMBL" id="PHZ10871.1"/>
    </source>
</evidence>
<protein>
    <submittedName>
        <fullName evidence="1">Uncharacterized protein</fullName>
    </submittedName>
</protein>
<sequence length="212" mass="23492">MKKSSIFQKLRSYYLKSPWHSTTGFFVRLNSRGLGVFRNLSNLPYLYFEQSDVVLRSSIKCTGNPYFLSILRMPLPLIGSWNLILAADQSPITRTESFPNFSRSVFASRKLLHPKRSTTDKNGYINLKNVNGAFVCVNPSCPSVKAGQNTHARDNLNAVAIGLSGMATLLLGKTFPQFNRNISPSQTDQFNQLAAAFCTGNAVKPITAGYNT</sequence>
<dbReference type="RefSeq" id="XP_023464579.1">
    <property type="nucleotide sequence ID" value="XM_023613953.1"/>
</dbReference>
<dbReference type="GeneID" id="35444942"/>
<accession>A0A2G4SQ26</accession>
<dbReference type="AlphaFoldDB" id="A0A2G4SQ26"/>
<evidence type="ECO:0000313" key="2">
    <source>
        <dbReference type="Proteomes" id="UP000242254"/>
    </source>
</evidence>
<dbReference type="EMBL" id="KZ303853">
    <property type="protein sequence ID" value="PHZ10871.1"/>
    <property type="molecule type" value="Genomic_DNA"/>
</dbReference>
<keyword evidence="2" id="KW-1185">Reference proteome</keyword>
<dbReference type="Proteomes" id="UP000242254">
    <property type="component" value="Unassembled WGS sequence"/>
</dbReference>
<organism evidence="1 2">
    <name type="scientific">Rhizopus microsporus ATCC 52813</name>
    <dbReference type="NCBI Taxonomy" id="1340429"/>
    <lineage>
        <taxon>Eukaryota</taxon>
        <taxon>Fungi</taxon>
        <taxon>Fungi incertae sedis</taxon>
        <taxon>Mucoromycota</taxon>
        <taxon>Mucoromycotina</taxon>
        <taxon>Mucoromycetes</taxon>
        <taxon>Mucorales</taxon>
        <taxon>Mucorineae</taxon>
        <taxon>Rhizopodaceae</taxon>
        <taxon>Rhizopus</taxon>
    </lineage>
</organism>
<proteinExistence type="predicted"/>
<reference evidence="1 2" key="1">
    <citation type="journal article" date="2016" name="Proc. Natl. Acad. Sci. U.S.A.">
        <title>Lipid metabolic changes in an early divergent fungus govern the establishment of a mutualistic symbiosis with endobacteria.</title>
        <authorList>
            <person name="Lastovetsky O.A."/>
            <person name="Gaspar M.L."/>
            <person name="Mondo S.J."/>
            <person name="LaButti K.M."/>
            <person name="Sandor L."/>
            <person name="Grigoriev I.V."/>
            <person name="Henry S.A."/>
            <person name="Pawlowska T.E."/>
        </authorList>
    </citation>
    <scope>NUCLEOTIDE SEQUENCE [LARGE SCALE GENOMIC DNA]</scope>
    <source>
        <strain evidence="1 2">ATCC 52813</strain>
    </source>
</reference>
<gene>
    <name evidence="1" type="ORF">RHIMIDRAFT_293087</name>
</gene>
<name>A0A2G4SQ26_RHIZD</name>